<dbReference type="Gene3D" id="3.10.330.10">
    <property type="match status" value="1"/>
</dbReference>
<comment type="similarity">
    <text evidence="1">Belongs to the UFD1 family.</text>
</comment>
<dbReference type="InterPro" id="IPR029067">
    <property type="entry name" value="CDC48_domain_2-like_sf"/>
</dbReference>
<evidence type="ECO:0000313" key="8">
    <source>
        <dbReference type="EMBL" id="CAI0461026.1"/>
    </source>
</evidence>
<evidence type="ECO:0000256" key="2">
    <source>
        <dbReference type="ARBA" id="ARBA00022741"/>
    </source>
</evidence>
<dbReference type="GO" id="GO:0005524">
    <property type="term" value="F:ATP binding"/>
    <property type="evidence" value="ECO:0007669"/>
    <property type="project" value="UniProtKB-KW"/>
</dbReference>
<dbReference type="InterPro" id="IPR004854">
    <property type="entry name" value="Ufd1-like"/>
</dbReference>
<keyword evidence="2" id="KW-0547">Nucleotide-binding</keyword>
<evidence type="ECO:0000259" key="6">
    <source>
        <dbReference type="Pfam" id="PF03152"/>
    </source>
</evidence>
<dbReference type="GO" id="GO:0034098">
    <property type="term" value="C:VCP-NPL4-UFD1 AAA ATPase complex"/>
    <property type="evidence" value="ECO:0007669"/>
    <property type="project" value="TreeGrafter"/>
</dbReference>
<dbReference type="InterPro" id="IPR042299">
    <property type="entry name" value="Ufd1-like_Nn"/>
</dbReference>
<dbReference type="Pfam" id="PF24842">
    <property type="entry name" value="UFD1_N2"/>
    <property type="match status" value="1"/>
</dbReference>
<evidence type="ECO:0000256" key="5">
    <source>
        <dbReference type="SAM" id="MobiDB-lite"/>
    </source>
</evidence>
<name>A0AAV0NR72_9ROSI</name>
<keyword evidence="4" id="KW-0067">ATP-binding</keyword>
<evidence type="ECO:0000259" key="7">
    <source>
        <dbReference type="Pfam" id="PF24842"/>
    </source>
</evidence>
<dbReference type="PANTHER" id="PTHR12555:SF13">
    <property type="entry name" value="UBIQUITIN RECOGNITION FACTOR IN ER-ASSOCIATED DEGRADATION PROTEIN 1"/>
    <property type="match status" value="1"/>
</dbReference>
<evidence type="ECO:0000256" key="3">
    <source>
        <dbReference type="ARBA" id="ARBA00022786"/>
    </source>
</evidence>
<dbReference type="AlphaFoldDB" id="A0AAV0NR72"/>
<feature type="domain" description="Ubiquitin fusion degradation protein UFD1 N-terminal subdomain 2" evidence="7">
    <location>
        <begin position="56"/>
        <end position="132"/>
    </location>
</feature>
<dbReference type="GO" id="GO:0036503">
    <property type="term" value="P:ERAD pathway"/>
    <property type="evidence" value="ECO:0007669"/>
    <property type="project" value="TreeGrafter"/>
</dbReference>
<comment type="caution">
    <text evidence="8">The sequence shown here is derived from an EMBL/GenBank/DDBJ whole genome shotgun (WGS) entry which is preliminary data.</text>
</comment>
<dbReference type="SUPFAM" id="SSF54585">
    <property type="entry name" value="Cdc48 domain 2-like"/>
    <property type="match status" value="1"/>
</dbReference>
<dbReference type="GO" id="GO:0006511">
    <property type="term" value="P:ubiquitin-dependent protein catabolic process"/>
    <property type="evidence" value="ECO:0007669"/>
    <property type="project" value="InterPro"/>
</dbReference>
<keyword evidence="9" id="KW-1185">Reference proteome</keyword>
<feature type="region of interest" description="Disordered" evidence="5">
    <location>
        <begin position="174"/>
        <end position="229"/>
    </location>
</feature>
<keyword evidence="3" id="KW-0833">Ubl conjugation pathway</keyword>
<dbReference type="Proteomes" id="UP001154282">
    <property type="component" value="Unassembled WGS sequence"/>
</dbReference>
<organism evidence="8 9">
    <name type="scientific">Linum tenue</name>
    <dbReference type="NCBI Taxonomy" id="586396"/>
    <lineage>
        <taxon>Eukaryota</taxon>
        <taxon>Viridiplantae</taxon>
        <taxon>Streptophyta</taxon>
        <taxon>Embryophyta</taxon>
        <taxon>Tracheophyta</taxon>
        <taxon>Spermatophyta</taxon>
        <taxon>Magnoliopsida</taxon>
        <taxon>eudicotyledons</taxon>
        <taxon>Gunneridae</taxon>
        <taxon>Pentapetalae</taxon>
        <taxon>rosids</taxon>
        <taxon>fabids</taxon>
        <taxon>Malpighiales</taxon>
        <taxon>Linaceae</taxon>
        <taxon>Linum</taxon>
    </lineage>
</organism>
<dbReference type="GO" id="GO:0031593">
    <property type="term" value="F:polyubiquitin modification-dependent protein binding"/>
    <property type="evidence" value="ECO:0007669"/>
    <property type="project" value="TreeGrafter"/>
</dbReference>
<dbReference type="PANTHER" id="PTHR12555">
    <property type="entry name" value="UBIQUITIN FUSION DEGRADATON PROTEIN 1"/>
    <property type="match status" value="1"/>
</dbReference>
<evidence type="ECO:0000256" key="1">
    <source>
        <dbReference type="ARBA" id="ARBA00006043"/>
    </source>
</evidence>
<dbReference type="Pfam" id="PF03152">
    <property type="entry name" value="UFD1_N1"/>
    <property type="match status" value="1"/>
</dbReference>
<protein>
    <submittedName>
        <fullName evidence="8">Uncharacterized protein</fullName>
    </submittedName>
</protein>
<evidence type="ECO:0000256" key="4">
    <source>
        <dbReference type="ARBA" id="ARBA00022840"/>
    </source>
</evidence>
<feature type="domain" description="Ubiquitin fusion degradation protein UFD1 N-terminal subdomain 1" evidence="6">
    <location>
        <begin position="1"/>
        <end position="53"/>
    </location>
</feature>
<dbReference type="InterPro" id="IPR055418">
    <property type="entry name" value="UFD1_N2"/>
</dbReference>
<reference evidence="8" key="1">
    <citation type="submission" date="2022-08" db="EMBL/GenBank/DDBJ databases">
        <authorList>
            <person name="Gutierrez-Valencia J."/>
        </authorList>
    </citation>
    <scope>NUCLEOTIDE SEQUENCE</scope>
</reference>
<proteinExistence type="inferred from homology"/>
<accession>A0AAV0NR72</accession>
<dbReference type="EMBL" id="CAMGYJ010000008">
    <property type="protein sequence ID" value="CAI0461026.1"/>
    <property type="molecule type" value="Genomic_DNA"/>
</dbReference>
<feature type="compositionally biased region" description="Basic and acidic residues" evidence="5">
    <location>
        <begin position="185"/>
        <end position="217"/>
    </location>
</feature>
<gene>
    <name evidence="8" type="ORF">LITE_LOCUS34752</name>
</gene>
<evidence type="ECO:0000313" key="9">
    <source>
        <dbReference type="Proteomes" id="UP001154282"/>
    </source>
</evidence>
<dbReference type="InterPro" id="IPR055417">
    <property type="entry name" value="UFD1_N1"/>
</dbReference>
<dbReference type="Gene3D" id="2.40.40.50">
    <property type="entry name" value="Ubiquitin fusion degradation protein UFD1, N-terminal domain"/>
    <property type="match status" value="1"/>
</dbReference>
<sequence>MLFQISNPESGRVSHCGVSEFTAEEGSAHVLSWMMENLQLKESDEVRIKSVRLERGSYVKLQPHSVEFFASIRNLKDALEGSLNHSFFCVTTGDTILISHWGKEFYLNVVETRPGPAVSLVDTDCEVEFDTPLDYKEPQPKEKKKAKKLKKLAAAEDKKAGVEQGKFVAFSGSARRLSGGGGGVHQKEDSGVKVTDGGKMEKKEGKAESSGAKKEPCKPFTGRKYTLMD</sequence>